<feature type="non-terminal residue" evidence="2">
    <location>
        <position position="1"/>
    </location>
</feature>
<protein>
    <submittedName>
        <fullName evidence="2">RHS repeat-associated core domain-containing protein</fullName>
    </submittedName>
</protein>
<evidence type="ECO:0000259" key="1">
    <source>
        <dbReference type="Pfam" id="PF22322"/>
    </source>
</evidence>
<dbReference type="Gene3D" id="2.180.10.10">
    <property type="entry name" value="RHS repeat-associated core"/>
    <property type="match status" value="1"/>
</dbReference>
<dbReference type="STRING" id="1150368.SAMN02927921_04254"/>
<dbReference type="Proteomes" id="UP000182248">
    <property type="component" value="Unassembled WGS sequence"/>
</dbReference>
<dbReference type="Pfam" id="PF22322">
    <property type="entry name" value="DUF6973"/>
    <property type="match status" value="1"/>
</dbReference>
<dbReference type="EMBL" id="FPJE01000048">
    <property type="protein sequence ID" value="SFW77666.1"/>
    <property type="molecule type" value="Genomic_DNA"/>
</dbReference>
<proteinExistence type="predicted"/>
<gene>
    <name evidence="2" type="ORF">SAMN02927921_04254</name>
</gene>
<accession>A0A1K1S0G9</accession>
<keyword evidence="3" id="KW-1185">Reference proteome</keyword>
<dbReference type="RefSeq" id="WP_394333375.1">
    <property type="nucleotide sequence ID" value="NZ_FPJE01000048.1"/>
</dbReference>
<evidence type="ECO:0000313" key="3">
    <source>
        <dbReference type="Proteomes" id="UP000182248"/>
    </source>
</evidence>
<dbReference type="InterPro" id="IPR054246">
    <property type="entry name" value="DUF6973"/>
</dbReference>
<feature type="domain" description="DUF6973" evidence="1">
    <location>
        <begin position="346"/>
        <end position="434"/>
    </location>
</feature>
<organism evidence="2 3">
    <name type="scientific">Sinomicrobium oceani</name>
    <dbReference type="NCBI Taxonomy" id="1150368"/>
    <lineage>
        <taxon>Bacteria</taxon>
        <taxon>Pseudomonadati</taxon>
        <taxon>Bacteroidota</taxon>
        <taxon>Flavobacteriia</taxon>
        <taxon>Flavobacteriales</taxon>
        <taxon>Flavobacteriaceae</taxon>
        <taxon>Sinomicrobium</taxon>
    </lineage>
</organism>
<name>A0A1K1S0G9_9FLAO</name>
<sequence length="499" mass="55267">YDKNGNIEHLTRRGHLNSGATSFGVMDNLAYAYDTGNKLLKVTDSGNKTYGFKDGTNTNNDYTYDANGNLLTDANKGITGISYNHLNLPTQVSFGSNKIAYIYDASGTKLKKEVTQGSSVTRTEYAGNYIYENSQLKQVSHPEGYFEPKAGGGYQYVYYLKDHQNNVRITFADDNNDGSVNSSEIRKERNFYPFGLEHRGYNGQTYGVKNNLKTFQDQEFTEDLGLNTHEWKYRFSDPAIGRFWQVDPLAQEYAYQSPYNFSENRVIDGVELEGAERLSVHTPNNVYSAPVIRNEHPTKVAINAATAGVIARHPIATSNVGYVKHGGTNITSISGRIARHAAENGNMTVGEGSQRNALRHATWVATIKSNYGESAAQRIGNAHEAIDMGANAHVDFGQPAPDNLLGADSVVDFLNNEIGRQIGAELGEGATEWEAAVKALDVQLNEGLWTATKDKDGNITISRTKITQEQYNTAMKTLRTLNRYGMNDADRKDLEEKKN</sequence>
<evidence type="ECO:0000313" key="2">
    <source>
        <dbReference type="EMBL" id="SFW77666.1"/>
    </source>
</evidence>
<dbReference type="AlphaFoldDB" id="A0A1K1S0G9"/>
<reference evidence="2 3" key="1">
    <citation type="submission" date="2016-11" db="EMBL/GenBank/DDBJ databases">
        <authorList>
            <person name="Jaros S."/>
            <person name="Januszkiewicz K."/>
            <person name="Wedrychowicz H."/>
        </authorList>
    </citation>
    <scope>NUCLEOTIDE SEQUENCE [LARGE SCALE GENOMIC DNA]</scope>
    <source>
        <strain evidence="2 3">CGMCC 1.12145</strain>
    </source>
</reference>